<dbReference type="EMBL" id="MIGC01000491">
    <property type="protein sequence ID" value="PHJ24903.1"/>
    <property type="molecule type" value="Genomic_DNA"/>
</dbReference>
<keyword evidence="5" id="KW-1185">Reference proteome</keyword>
<name>A0A2C6LDG1_9APIC</name>
<dbReference type="VEuPathDB" id="ToxoDB:CSUI_001255"/>
<reference evidence="4 5" key="1">
    <citation type="journal article" date="2017" name="Int. J. Parasitol.">
        <title>The genome of the protozoan parasite Cystoisospora suis and a reverse vaccinology approach to identify vaccine candidates.</title>
        <authorList>
            <person name="Palmieri N."/>
            <person name="Shrestha A."/>
            <person name="Ruttkowski B."/>
            <person name="Beck T."/>
            <person name="Vogl C."/>
            <person name="Tomley F."/>
            <person name="Blake D.P."/>
            <person name="Joachim A."/>
        </authorList>
    </citation>
    <scope>NUCLEOTIDE SEQUENCE [LARGE SCALE GENOMIC DNA]</scope>
    <source>
        <strain evidence="4 5">Wien I</strain>
    </source>
</reference>
<feature type="non-terminal residue" evidence="4">
    <location>
        <position position="172"/>
    </location>
</feature>
<protein>
    <recommendedName>
        <fullName evidence="3">COX assembly mitochondrial protein</fullName>
    </recommendedName>
</protein>
<dbReference type="AlphaFoldDB" id="A0A2C6LDG1"/>
<evidence type="ECO:0000256" key="2">
    <source>
        <dbReference type="ARBA" id="ARBA00023157"/>
    </source>
</evidence>
<evidence type="ECO:0000313" key="4">
    <source>
        <dbReference type="EMBL" id="PHJ24903.1"/>
    </source>
</evidence>
<keyword evidence="3" id="KW-0496">Mitochondrion</keyword>
<accession>A0A2C6LDG1</accession>
<comment type="subcellular location">
    <subcellularLocation>
        <location evidence="3">Mitochondrion</location>
    </subcellularLocation>
</comment>
<dbReference type="OrthoDB" id="6224010at2759"/>
<organism evidence="4 5">
    <name type="scientific">Cystoisospora suis</name>
    <dbReference type="NCBI Taxonomy" id="483139"/>
    <lineage>
        <taxon>Eukaryota</taxon>
        <taxon>Sar</taxon>
        <taxon>Alveolata</taxon>
        <taxon>Apicomplexa</taxon>
        <taxon>Conoidasida</taxon>
        <taxon>Coccidia</taxon>
        <taxon>Eucoccidiorida</taxon>
        <taxon>Eimeriorina</taxon>
        <taxon>Sarcocystidae</taxon>
        <taxon>Cystoisospora</taxon>
    </lineage>
</organism>
<sequence>MTAGSSSLVGKTSAPPPLNGVSSCSQLLVDSSVPPGRVTSSLLDPELIHERTGRRVEYFEAKVATQYEKKEREAIRKIVGREIREKCRPELDDYYDCMCDRTVTFLACRGYAAAVQKCVKKYENSATLPDRWQEIAREREALGLSLVKRQQRKIYNKYISDMDGAGWLPKRK</sequence>
<evidence type="ECO:0000256" key="1">
    <source>
        <dbReference type="ARBA" id="ARBA00007347"/>
    </source>
</evidence>
<comment type="caution">
    <text evidence="4">The sequence shown here is derived from an EMBL/GenBank/DDBJ whole genome shotgun (WGS) entry which is preliminary data.</text>
</comment>
<keyword evidence="2" id="KW-1015">Disulfide bond</keyword>
<dbReference type="Proteomes" id="UP000221165">
    <property type="component" value="Unassembled WGS sequence"/>
</dbReference>
<dbReference type="GO" id="GO:0005739">
    <property type="term" value="C:mitochondrion"/>
    <property type="evidence" value="ECO:0007669"/>
    <property type="project" value="UniProtKB-SubCell"/>
</dbReference>
<gene>
    <name evidence="4" type="ORF">CSUI_001255</name>
</gene>
<dbReference type="RefSeq" id="XP_067926575.1">
    <property type="nucleotide sequence ID" value="XM_068061461.1"/>
</dbReference>
<dbReference type="Pfam" id="PF08583">
    <property type="entry name" value="Cmc1"/>
    <property type="match status" value="1"/>
</dbReference>
<comment type="similarity">
    <text evidence="1 3">Belongs to the CMC family.</text>
</comment>
<dbReference type="InterPro" id="IPR013892">
    <property type="entry name" value="Cyt_c_biogenesis_Cmc1-like"/>
</dbReference>
<dbReference type="GeneID" id="94424672"/>
<evidence type="ECO:0000256" key="3">
    <source>
        <dbReference type="RuleBase" id="RU364104"/>
    </source>
</evidence>
<proteinExistence type="inferred from homology"/>
<evidence type="ECO:0000313" key="5">
    <source>
        <dbReference type="Proteomes" id="UP000221165"/>
    </source>
</evidence>